<keyword evidence="3" id="KW-1185">Reference proteome</keyword>
<feature type="region of interest" description="Disordered" evidence="1">
    <location>
        <begin position="47"/>
        <end position="85"/>
    </location>
</feature>
<dbReference type="AlphaFoldDB" id="A0A0M2V2N9"/>
<organism evidence="2 3">
    <name type="scientific">Arsukibacterium ikkense</name>
    <dbReference type="NCBI Taxonomy" id="336831"/>
    <lineage>
        <taxon>Bacteria</taxon>
        <taxon>Pseudomonadati</taxon>
        <taxon>Pseudomonadota</taxon>
        <taxon>Gammaproteobacteria</taxon>
        <taxon>Chromatiales</taxon>
        <taxon>Chromatiaceae</taxon>
        <taxon>Arsukibacterium</taxon>
    </lineage>
</organism>
<sequence>MAVSSLLSLPANADPLTEALNECRQQQNALKRLVCYDEINLATTSVKPAAPARTPANEASAKATPTHGKPPALPAPAVNRAPLSKAPPAAEDFGLEHKKTADKQTDQLYLTVSSISYSPRKELIVEFDNGQTWRQTGSGNYPIAVGERHFIKRGMLNSFTLGNDDNNRNIKVRRVN</sequence>
<proteinExistence type="predicted"/>
<protein>
    <submittedName>
        <fullName evidence="2">Uncharacterized protein</fullName>
    </submittedName>
</protein>
<comment type="caution">
    <text evidence="2">The sequence shown here is derived from an EMBL/GenBank/DDBJ whole genome shotgun (WGS) entry which is preliminary data.</text>
</comment>
<dbReference type="Proteomes" id="UP000034228">
    <property type="component" value="Unassembled WGS sequence"/>
</dbReference>
<evidence type="ECO:0000313" key="3">
    <source>
        <dbReference type="Proteomes" id="UP000034228"/>
    </source>
</evidence>
<accession>A0A0M2V2N9</accession>
<dbReference type="PATRIC" id="fig|336831.14.peg.1121"/>
<gene>
    <name evidence="2" type="ORF">WG68_14765</name>
</gene>
<dbReference type="EMBL" id="LAHO01000015">
    <property type="protein sequence ID" value="KKO44644.1"/>
    <property type="molecule type" value="Genomic_DNA"/>
</dbReference>
<evidence type="ECO:0000313" key="2">
    <source>
        <dbReference type="EMBL" id="KKO44644.1"/>
    </source>
</evidence>
<reference evidence="2 3" key="1">
    <citation type="submission" date="2015-03" db="EMBL/GenBank/DDBJ databases">
        <title>Draft genome sequences of two protease-producing strains of Arsukibacterium isolated from two cold and alkaline environments.</title>
        <authorList>
            <person name="Lylloff J.E."/>
            <person name="Skov L.B."/>
            <person name="Jepsen M."/>
            <person name="Hallin P.F."/>
            <person name="Sorensen S.J."/>
            <person name="Stougaard P."/>
            <person name="Glaring M.A."/>
        </authorList>
    </citation>
    <scope>NUCLEOTIDE SEQUENCE [LARGE SCALE GENOMIC DNA]</scope>
    <source>
        <strain evidence="2 3">GCM72</strain>
    </source>
</reference>
<name>A0A0M2V2N9_9GAMM</name>
<evidence type="ECO:0000256" key="1">
    <source>
        <dbReference type="SAM" id="MobiDB-lite"/>
    </source>
</evidence>
<dbReference type="STRING" id="336831.WG68_14765"/>